<organism evidence="1 2">
    <name type="scientific">Legionella septentrionalis</name>
    <dbReference type="NCBI Taxonomy" id="2498109"/>
    <lineage>
        <taxon>Bacteria</taxon>
        <taxon>Pseudomonadati</taxon>
        <taxon>Pseudomonadota</taxon>
        <taxon>Gammaproteobacteria</taxon>
        <taxon>Legionellales</taxon>
        <taxon>Legionellaceae</taxon>
        <taxon>Legionella</taxon>
    </lineage>
</organism>
<accession>A0A3S1CLG6</accession>
<comment type="caution">
    <text evidence="1">The sequence shown here is derived from an EMBL/GenBank/DDBJ whole genome shotgun (WGS) entry which is preliminary data.</text>
</comment>
<protein>
    <submittedName>
        <fullName evidence="1">Uncharacterized protein</fullName>
    </submittedName>
</protein>
<sequence length="90" mass="9847">MLTNNLLRPEDILPNGVDNTTINGKTIRKGTIAAFLANIDCLENANASEQQRQEAINIMKELAPAVVSIGLHKHVVFKNNQVEQILVAAE</sequence>
<gene>
    <name evidence="1" type="ORF">EKM59_05575</name>
</gene>
<dbReference type="EMBL" id="RZGR01000013">
    <property type="protein sequence ID" value="RUQ88342.1"/>
    <property type="molecule type" value="Genomic_DNA"/>
</dbReference>
<evidence type="ECO:0000313" key="2">
    <source>
        <dbReference type="Proteomes" id="UP000288012"/>
    </source>
</evidence>
<dbReference type="Proteomes" id="UP000288012">
    <property type="component" value="Unassembled WGS sequence"/>
</dbReference>
<name>A0A3S1CLG6_9GAMM</name>
<reference evidence="1 2" key="1">
    <citation type="submission" date="2018-12" db="EMBL/GenBank/DDBJ databases">
        <title>Legionella sp,whole genome shotgun sequence.</title>
        <authorList>
            <person name="Wu H."/>
        </authorList>
    </citation>
    <scope>NUCLEOTIDE SEQUENCE [LARGE SCALE GENOMIC DNA]</scope>
    <source>
        <strain evidence="2">km714</strain>
    </source>
</reference>
<keyword evidence="2" id="KW-1185">Reference proteome</keyword>
<evidence type="ECO:0000313" key="1">
    <source>
        <dbReference type="EMBL" id="RUQ88342.1"/>
    </source>
</evidence>
<proteinExistence type="predicted"/>
<dbReference type="OrthoDB" id="1453999at2"/>
<dbReference type="AlphaFoldDB" id="A0A3S1CLG6"/>